<dbReference type="InterPro" id="IPR000726">
    <property type="entry name" value="Glyco_hydro_19_cat"/>
</dbReference>
<name>A0ABP8I6U8_9BURK</name>
<dbReference type="InterPro" id="IPR023346">
    <property type="entry name" value="Lysozyme-like_dom_sf"/>
</dbReference>
<proteinExistence type="predicted"/>
<gene>
    <name evidence="3" type="ORF">GCM10023165_42080</name>
</gene>
<evidence type="ECO:0000313" key="3">
    <source>
        <dbReference type="EMBL" id="GAA4352607.1"/>
    </source>
</evidence>
<dbReference type="EMBL" id="BAABGJ010000076">
    <property type="protein sequence ID" value="GAA4352607.1"/>
    <property type="molecule type" value="Genomic_DNA"/>
</dbReference>
<feature type="domain" description="Glycoside hydrolase family 19 catalytic" evidence="2">
    <location>
        <begin position="57"/>
        <end position="160"/>
    </location>
</feature>
<dbReference type="Pfam" id="PF00182">
    <property type="entry name" value="Glyco_hydro_19"/>
    <property type="match status" value="1"/>
</dbReference>
<dbReference type="Proteomes" id="UP001500975">
    <property type="component" value="Unassembled WGS sequence"/>
</dbReference>
<organism evidence="3 4">
    <name type="scientific">Variovorax defluvii</name>
    <dbReference type="NCBI Taxonomy" id="913761"/>
    <lineage>
        <taxon>Bacteria</taxon>
        <taxon>Pseudomonadati</taxon>
        <taxon>Pseudomonadota</taxon>
        <taxon>Betaproteobacteria</taxon>
        <taxon>Burkholderiales</taxon>
        <taxon>Comamonadaceae</taxon>
        <taxon>Variovorax</taxon>
    </lineage>
</organism>
<evidence type="ECO:0000256" key="1">
    <source>
        <dbReference type="SAM" id="MobiDB-lite"/>
    </source>
</evidence>
<feature type="compositionally biased region" description="Low complexity" evidence="1">
    <location>
        <begin position="261"/>
        <end position="277"/>
    </location>
</feature>
<dbReference type="PANTHER" id="PTHR34408">
    <property type="entry name" value="FAMILY PROTEIN, PUTATIVE-RELATED"/>
    <property type="match status" value="1"/>
</dbReference>
<protein>
    <recommendedName>
        <fullName evidence="2">Glycoside hydrolase family 19 catalytic domain-containing protein</fullName>
    </recommendedName>
</protein>
<keyword evidence="4" id="KW-1185">Reference proteome</keyword>
<comment type="caution">
    <text evidence="3">The sequence shown here is derived from an EMBL/GenBank/DDBJ whole genome shotgun (WGS) entry which is preliminary data.</text>
</comment>
<feature type="region of interest" description="Disordered" evidence="1">
    <location>
        <begin position="91"/>
        <end position="110"/>
    </location>
</feature>
<sequence>MRADRTFLITHSQEKPMLTSSQLQQVMPHLPAAKLADFLPHINGAMQTFEVNNPLRAAAFLAQLAHESGEFRWMEEIWGPTDAQKRYEPPGTLATRLGNTQPGDGKRFKGRGPIQITGRFNYKRYGDLLHIDLLAQPERAAQPDVAFALAGLFWSSNHLNELADAQQFVAITKRINGGVNGLADRQKYYERAKTVLAGGTFGDAAPATRGSRGAKTTAAPDLGNLPPLTRGSEDIAHSEALAPAEDSPKAVAPARKRRTPAKSTAAAARPSPRTAKPAAKRRAPLERSTRP</sequence>
<dbReference type="Gene3D" id="1.10.530.10">
    <property type="match status" value="1"/>
</dbReference>
<dbReference type="InterPro" id="IPR052354">
    <property type="entry name" value="Cell_Wall_Dynamics_Protein"/>
</dbReference>
<feature type="region of interest" description="Disordered" evidence="1">
    <location>
        <begin position="200"/>
        <end position="291"/>
    </location>
</feature>
<accession>A0ABP8I6U8</accession>
<dbReference type="PANTHER" id="PTHR34408:SF1">
    <property type="entry name" value="GLYCOSYL HYDROLASE FAMILY 19 DOMAIN-CONTAINING PROTEIN HI_1415"/>
    <property type="match status" value="1"/>
</dbReference>
<evidence type="ECO:0000313" key="4">
    <source>
        <dbReference type="Proteomes" id="UP001500975"/>
    </source>
</evidence>
<reference evidence="4" key="1">
    <citation type="journal article" date="2019" name="Int. J. Syst. Evol. Microbiol.">
        <title>The Global Catalogue of Microorganisms (GCM) 10K type strain sequencing project: providing services to taxonomists for standard genome sequencing and annotation.</title>
        <authorList>
            <consortium name="The Broad Institute Genomics Platform"/>
            <consortium name="The Broad Institute Genome Sequencing Center for Infectious Disease"/>
            <person name="Wu L."/>
            <person name="Ma J."/>
        </authorList>
    </citation>
    <scope>NUCLEOTIDE SEQUENCE [LARGE SCALE GENOMIC DNA]</scope>
    <source>
        <strain evidence="4">JCM 17804</strain>
    </source>
</reference>
<dbReference type="SUPFAM" id="SSF53955">
    <property type="entry name" value="Lysozyme-like"/>
    <property type="match status" value="1"/>
</dbReference>
<evidence type="ECO:0000259" key="2">
    <source>
        <dbReference type="Pfam" id="PF00182"/>
    </source>
</evidence>